<dbReference type="Pfam" id="PF13424">
    <property type="entry name" value="TPR_12"/>
    <property type="match status" value="1"/>
</dbReference>
<sequence length="239" mass="26402">MTNTETTTENEGLEQITQLQKRAVEFAESGMMEEALEAAMICIGLQEEVAPENMLLRAKLIQNASRILLYTGDMDQAEAIANEGIQIMQTAEGTTADDMAHAFLNLSSILYAKKDLDNAALVLMEAINIWTTEKGHDSAEVADCLGNLGRLREEQGKPEEAIELHQQAIDIKKQVYGDHEQTAFSLMNKGLALMLAQQLPEAKTALEEAIECCKRIGQEDSEIAKACQQNLNICLEQMK</sequence>
<dbReference type="EMBL" id="FSRG01000009">
    <property type="protein sequence ID" value="SIO41098.1"/>
    <property type="molecule type" value="Genomic_DNA"/>
</dbReference>
<dbReference type="SMART" id="SM00028">
    <property type="entry name" value="TPR"/>
    <property type="match status" value="5"/>
</dbReference>
<evidence type="ECO:0000313" key="4">
    <source>
        <dbReference type="EMBL" id="SIO41098.1"/>
    </source>
</evidence>
<dbReference type="AlphaFoldDB" id="A0A1N6J9N7"/>
<proteinExistence type="predicted"/>
<dbReference type="InterPro" id="IPR011990">
    <property type="entry name" value="TPR-like_helical_dom_sf"/>
</dbReference>
<dbReference type="Proteomes" id="UP000184694">
    <property type="component" value="Unassembled WGS sequence"/>
</dbReference>
<dbReference type="STRING" id="1121457.SAMN02745161_3269"/>
<dbReference type="Pfam" id="PF13374">
    <property type="entry name" value="TPR_10"/>
    <property type="match status" value="1"/>
</dbReference>
<reference evidence="5" key="1">
    <citation type="submission" date="2016-11" db="EMBL/GenBank/DDBJ databases">
        <authorList>
            <person name="Varghese N."/>
            <person name="Submissions S."/>
        </authorList>
    </citation>
    <scope>NUCLEOTIDE SEQUENCE [LARGE SCALE GENOMIC DNA]</scope>
    <source>
        <strain evidence="5">DSM 17456</strain>
    </source>
</reference>
<dbReference type="PANTHER" id="PTHR45641">
    <property type="entry name" value="TETRATRICOPEPTIDE REPEAT PROTEIN (AFU_ORTHOLOGUE AFUA_6G03870)"/>
    <property type="match status" value="1"/>
</dbReference>
<keyword evidence="1" id="KW-0677">Repeat</keyword>
<evidence type="ECO:0000256" key="2">
    <source>
        <dbReference type="ARBA" id="ARBA00022803"/>
    </source>
</evidence>
<feature type="repeat" description="TPR" evidence="3">
    <location>
        <begin position="142"/>
        <end position="175"/>
    </location>
</feature>
<organism evidence="4 5">
    <name type="scientific">Halodesulfovibrio marinisediminis DSM 17456</name>
    <dbReference type="NCBI Taxonomy" id="1121457"/>
    <lineage>
        <taxon>Bacteria</taxon>
        <taxon>Pseudomonadati</taxon>
        <taxon>Thermodesulfobacteriota</taxon>
        <taxon>Desulfovibrionia</taxon>
        <taxon>Desulfovibrionales</taxon>
        <taxon>Desulfovibrionaceae</taxon>
        <taxon>Halodesulfovibrio</taxon>
    </lineage>
</organism>
<evidence type="ECO:0000256" key="3">
    <source>
        <dbReference type="PROSITE-ProRule" id="PRU00339"/>
    </source>
</evidence>
<dbReference type="InterPro" id="IPR019734">
    <property type="entry name" value="TPR_rpt"/>
</dbReference>
<evidence type="ECO:0000313" key="5">
    <source>
        <dbReference type="Proteomes" id="UP000184694"/>
    </source>
</evidence>
<dbReference type="RefSeq" id="WP_074217996.1">
    <property type="nucleotide sequence ID" value="NZ_FSRG01000009.1"/>
</dbReference>
<protein>
    <submittedName>
        <fullName evidence="4">Tetratricopeptide repeat-containing protein</fullName>
    </submittedName>
</protein>
<dbReference type="OrthoDB" id="5457162at2"/>
<keyword evidence="2 3" id="KW-0802">TPR repeat</keyword>
<accession>A0A1N6J9N7</accession>
<dbReference type="PROSITE" id="PS50005">
    <property type="entry name" value="TPR"/>
    <property type="match status" value="1"/>
</dbReference>
<dbReference type="SUPFAM" id="SSF48452">
    <property type="entry name" value="TPR-like"/>
    <property type="match status" value="1"/>
</dbReference>
<keyword evidence="5" id="KW-1185">Reference proteome</keyword>
<name>A0A1N6J9N7_9BACT</name>
<gene>
    <name evidence="4" type="ORF">SAMN02745161_3269</name>
</gene>
<dbReference type="PANTHER" id="PTHR45641:SF19">
    <property type="entry name" value="NEPHROCYSTIN-3"/>
    <property type="match status" value="1"/>
</dbReference>
<evidence type="ECO:0000256" key="1">
    <source>
        <dbReference type="ARBA" id="ARBA00022737"/>
    </source>
</evidence>
<dbReference type="Gene3D" id="1.25.40.10">
    <property type="entry name" value="Tetratricopeptide repeat domain"/>
    <property type="match status" value="1"/>
</dbReference>